<dbReference type="GO" id="GO:0009246">
    <property type="term" value="P:enterobacterial common antigen biosynthetic process"/>
    <property type="evidence" value="ECO:0007669"/>
    <property type="project" value="TreeGrafter"/>
</dbReference>
<dbReference type="PANTHER" id="PTHR40074">
    <property type="entry name" value="O-ACETYLTRANSFERASE WECH"/>
    <property type="match status" value="1"/>
</dbReference>
<dbReference type="InterPro" id="IPR002656">
    <property type="entry name" value="Acyl_transf_3_dom"/>
</dbReference>
<feature type="transmembrane region" description="Helical" evidence="7">
    <location>
        <begin position="379"/>
        <end position="401"/>
    </location>
</feature>
<protein>
    <submittedName>
        <fullName evidence="9">Membrane-bound acyltransferase YfiQ, involved in biofilm formation</fullName>
    </submittedName>
</protein>
<evidence type="ECO:0000256" key="2">
    <source>
        <dbReference type="ARBA" id="ARBA00007400"/>
    </source>
</evidence>
<accession>A0A1I5W285</accession>
<keyword evidence="10" id="KW-1185">Reference proteome</keyword>
<dbReference type="AlphaFoldDB" id="A0A1I5W285"/>
<feature type="transmembrane region" description="Helical" evidence="7">
    <location>
        <begin position="167"/>
        <end position="185"/>
    </location>
</feature>
<name>A0A1I5W285_9FIRM</name>
<feature type="transmembrane region" description="Helical" evidence="7">
    <location>
        <begin position="269"/>
        <end position="288"/>
    </location>
</feature>
<dbReference type="GO" id="GO:0005886">
    <property type="term" value="C:plasma membrane"/>
    <property type="evidence" value="ECO:0007669"/>
    <property type="project" value="UniProtKB-SubCell"/>
</dbReference>
<dbReference type="Proteomes" id="UP000182624">
    <property type="component" value="Unassembled WGS sequence"/>
</dbReference>
<feature type="transmembrane region" description="Helical" evidence="7">
    <location>
        <begin position="229"/>
        <end position="249"/>
    </location>
</feature>
<keyword evidence="4 7" id="KW-0812">Transmembrane</keyword>
<evidence type="ECO:0000256" key="6">
    <source>
        <dbReference type="ARBA" id="ARBA00023136"/>
    </source>
</evidence>
<evidence type="ECO:0000256" key="4">
    <source>
        <dbReference type="ARBA" id="ARBA00022692"/>
    </source>
</evidence>
<evidence type="ECO:0000256" key="7">
    <source>
        <dbReference type="SAM" id="Phobius"/>
    </source>
</evidence>
<keyword evidence="3" id="KW-1003">Cell membrane</keyword>
<feature type="transmembrane region" description="Helical" evidence="7">
    <location>
        <begin position="300"/>
        <end position="318"/>
    </location>
</feature>
<evidence type="ECO:0000259" key="8">
    <source>
        <dbReference type="Pfam" id="PF01757"/>
    </source>
</evidence>
<keyword evidence="6 7" id="KW-0472">Membrane</keyword>
<feature type="transmembrane region" description="Helical" evidence="7">
    <location>
        <begin position="56"/>
        <end position="77"/>
    </location>
</feature>
<dbReference type="EMBL" id="FOXO01000020">
    <property type="protein sequence ID" value="SFQ13888.1"/>
    <property type="molecule type" value="Genomic_DNA"/>
</dbReference>
<feature type="transmembrane region" description="Helical" evidence="7">
    <location>
        <begin position="200"/>
        <end position="217"/>
    </location>
</feature>
<keyword evidence="9" id="KW-0808">Transferase</keyword>
<gene>
    <name evidence="9" type="ORF">SAMN04487928_12040</name>
</gene>
<feature type="transmembrane region" description="Helical" evidence="7">
    <location>
        <begin position="98"/>
        <end position="116"/>
    </location>
</feature>
<evidence type="ECO:0000256" key="5">
    <source>
        <dbReference type="ARBA" id="ARBA00022989"/>
    </source>
</evidence>
<proteinExistence type="inferred from homology"/>
<comment type="similarity">
    <text evidence="2">Belongs to the acyltransferase 3 family.</text>
</comment>
<evidence type="ECO:0000313" key="10">
    <source>
        <dbReference type="Proteomes" id="UP000182624"/>
    </source>
</evidence>
<evidence type="ECO:0000313" key="9">
    <source>
        <dbReference type="EMBL" id="SFQ13888.1"/>
    </source>
</evidence>
<organism evidence="9 10">
    <name type="scientific">Butyrivibrio proteoclasticus</name>
    <dbReference type="NCBI Taxonomy" id="43305"/>
    <lineage>
        <taxon>Bacteria</taxon>
        <taxon>Bacillati</taxon>
        <taxon>Bacillota</taxon>
        <taxon>Clostridia</taxon>
        <taxon>Lachnospirales</taxon>
        <taxon>Lachnospiraceae</taxon>
        <taxon>Butyrivibrio</taxon>
    </lineage>
</organism>
<evidence type="ECO:0000256" key="3">
    <source>
        <dbReference type="ARBA" id="ARBA00022475"/>
    </source>
</evidence>
<keyword evidence="5 7" id="KW-1133">Transmembrane helix</keyword>
<comment type="subcellular location">
    <subcellularLocation>
        <location evidence="1">Cell membrane</location>
        <topology evidence="1">Multi-pass membrane protein</topology>
    </subcellularLocation>
</comment>
<feature type="transmembrane region" description="Helical" evidence="7">
    <location>
        <begin position="330"/>
        <end position="358"/>
    </location>
</feature>
<dbReference type="GO" id="GO:0016413">
    <property type="term" value="F:O-acetyltransferase activity"/>
    <property type="evidence" value="ECO:0007669"/>
    <property type="project" value="TreeGrafter"/>
</dbReference>
<dbReference type="PANTHER" id="PTHR40074:SF2">
    <property type="entry name" value="O-ACETYLTRANSFERASE WECH"/>
    <property type="match status" value="1"/>
</dbReference>
<feature type="transmembrane region" description="Helical" evidence="7">
    <location>
        <begin position="141"/>
        <end position="160"/>
    </location>
</feature>
<reference evidence="10" key="1">
    <citation type="submission" date="2016-10" db="EMBL/GenBank/DDBJ databases">
        <authorList>
            <person name="Varghese N."/>
            <person name="Submissions S."/>
        </authorList>
    </citation>
    <scope>NUCLEOTIDE SEQUENCE [LARGE SCALE GENOMIC DNA]</scope>
    <source>
        <strain evidence="10">P18</strain>
    </source>
</reference>
<feature type="domain" description="Acyltransferase 3" evidence="8">
    <location>
        <begin position="26"/>
        <end position="348"/>
    </location>
</feature>
<evidence type="ECO:0000256" key="1">
    <source>
        <dbReference type="ARBA" id="ARBA00004651"/>
    </source>
</evidence>
<sequence length="604" mass="68789">MEEGIFRGRKIQFSQDYLNLKQSKQIQALACIGIMIHHVTQQITSYGNNPKGPITVFSYIGFMFTALFFFFSGYGLIYSYLSKEDYLGGFLKKRLPAVLIPFWITNLLIVLAQLFYKKESLGLVKGLKEILGLILVNSNGWFVIEIVILYLLFYGVFSVVKNKDMALFLLCLLTVALIGFSFFQGHDPYEGKVHWFRGEWWYNSTICFCYGLIYARFKEQIESKLKRAYYPFVVVMGILTLLMTAGNIYCLDHYGYYREWVHDGASFAAITLFVQMVTCIIFTTFVLLLNMRFPLKSRILEYLGSILLPLFLVHGYVVNTLLHDIRVSDLLRYVIIIGVSIGLAAVIAPVTNFAVKAVKELLNNSFETTKSKKTNLKKVAIILALMCGLAVIAIPVIHSVVISKEFSEECAVFKDAQVGDVVKFGHYNTKINNPGKERLTWEVVKRQDDRLCLMCEYGIAGSYYNQHHQEITWEDSDIRKLINSKEFTGSFSGKEADIILQNDGDMLTLLTPEEAEEFFENDEARQIAITDVATRNGVNINTPSKVNNWDMKGYRSSWWWLRGENTTPCITAPIVTVDGTIVMDEKVVNKPGGAIRPVVWILLR</sequence>
<dbReference type="Pfam" id="PF01757">
    <property type="entry name" value="Acyl_transf_3"/>
    <property type="match status" value="1"/>
</dbReference>
<keyword evidence="9" id="KW-0012">Acyltransferase</keyword>